<sequence>MSDPLPHSLDFAFSQGFDRDLIKARERLVQRLAGFEACEKWPGCQCSRACNAEPYRPDRGPSFWLTIMVMAALTLFILTIIIRGVS</sequence>
<accession>A0ABS5RT22</accession>
<dbReference type="Proteomes" id="UP001297272">
    <property type="component" value="Unassembled WGS sequence"/>
</dbReference>
<evidence type="ECO:0000313" key="2">
    <source>
        <dbReference type="EMBL" id="MBS9720204.1"/>
    </source>
</evidence>
<evidence type="ECO:0000256" key="1">
    <source>
        <dbReference type="SAM" id="Phobius"/>
    </source>
</evidence>
<keyword evidence="3" id="KW-1185">Reference proteome</keyword>
<keyword evidence="1" id="KW-1133">Transmembrane helix</keyword>
<comment type="caution">
    <text evidence="2">The sequence shown here is derived from an EMBL/GenBank/DDBJ whole genome shotgun (WGS) entry which is preliminary data.</text>
</comment>
<keyword evidence="1" id="KW-0812">Transmembrane</keyword>
<dbReference type="EMBL" id="JAFMNX010000001">
    <property type="protein sequence ID" value="MBS9720204.1"/>
    <property type="molecule type" value="Genomic_DNA"/>
</dbReference>
<reference evidence="2 3" key="1">
    <citation type="submission" date="2021-03" db="EMBL/GenBank/DDBJ databases">
        <title>Tianweitania aestuarii sp. nov., isolated from a tidal flat.</title>
        <authorList>
            <person name="Park S."/>
            <person name="Yoon J.-H."/>
        </authorList>
    </citation>
    <scope>NUCLEOTIDE SEQUENCE [LARGE SCALE GENOMIC DNA]</scope>
    <source>
        <strain evidence="2 3">BSSL-BM11</strain>
    </source>
</reference>
<dbReference type="RefSeq" id="WP_213983756.1">
    <property type="nucleotide sequence ID" value="NZ_JAFMNX010000001.1"/>
</dbReference>
<protein>
    <submittedName>
        <fullName evidence="2">Uncharacterized protein</fullName>
    </submittedName>
</protein>
<gene>
    <name evidence="2" type="ORF">JYU29_05820</name>
</gene>
<organism evidence="2 3">
    <name type="scientific">Tianweitania aestuarii</name>
    <dbReference type="NCBI Taxonomy" id="2814886"/>
    <lineage>
        <taxon>Bacteria</taxon>
        <taxon>Pseudomonadati</taxon>
        <taxon>Pseudomonadota</taxon>
        <taxon>Alphaproteobacteria</taxon>
        <taxon>Hyphomicrobiales</taxon>
        <taxon>Phyllobacteriaceae</taxon>
        <taxon>Tianweitania</taxon>
    </lineage>
</organism>
<keyword evidence="1" id="KW-0472">Membrane</keyword>
<evidence type="ECO:0000313" key="3">
    <source>
        <dbReference type="Proteomes" id="UP001297272"/>
    </source>
</evidence>
<name>A0ABS5RT22_9HYPH</name>
<proteinExistence type="predicted"/>
<feature type="transmembrane region" description="Helical" evidence="1">
    <location>
        <begin position="63"/>
        <end position="82"/>
    </location>
</feature>